<evidence type="ECO:0000256" key="1">
    <source>
        <dbReference type="ARBA" id="ARBA00006623"/>
    </source>
</evidence>
<feature type="domain" description="Hikeshi-like C-terminal" evidence="3">
    <location>
        <begin position="193"/>
        <end position="247"/>
    </location>
</feature>
<dbReference type="EMBL" id="PEDP01001003">
    <property type="protein sequence ID" value="POS84463.1"/>
    <property type="molecule type" value="Genomic_DNA"/>
</dbReference>
<dbReference type="InterPro" id="IPR031318">
    <property type="entry name" value="OPI10"/>
</dbReference>
<dbReference type="STRING" id="225359.A0A2S4PR14"/>
<dbReference type="GO" id="GO:0005634">
    <property type="term" value="C:nucleus"/>
    <property type="evidence" value="ECO:0007669"/>
    <property type="project" value="TreeGrafter"/>
</dbReference>
<name>A0A2S4PR14_9PEZI</name>
<keyword evidence="5" id="KW-1185">Reference proteome</keyword>
<dbReference type="InterPro" id="IPR008493">
    <property type="entry name" value="Hikeshi-like_N"/>
</dbReference>
<evidence type="ECO:0000259" key="2">
    <source>
        <dbReference type="Pfam" id="PF05603"/>
    </source>
</evidence>
<dbReference type="PANTHER" id="PTHR12925">
    <property type="entry name" value="HIKESHI FAMILY MEMBER"/>
    <property type="match status" value="1"/>
</dbReference>
<comment type="similarity">
    <text evidence="1">Belongs to the OPI10 family.</text>
</comment>
<dbReference type="InterPro" id="IPR048364">
    <property type="entry name" value="Hikeshi-like_C"/>
</dbReference>
<dbReference type="GO" id="GO:0005829">
    <property type="term" value="C:cytosol"/>
    <property type="evidence" value="ECO:0007669"/>
    <property type="project" value="TreeGrafter"/>
</dbReference>
<dbReference type="AlphaFoldDB" id="A0A2S4PR14"/>
<feature type="domain" description="Hikeshi-like N-terminal" evidence="2">
    <location>
        <begin position="13"/>
        <end position="164"/>
    </location>
</feature>
<comment type="caution">
    <text evidence="4">The sequence shown here is derived from an EMBL/GenBank/DDBJ whole genome shotgun (WGS) entry which is preliminary data.</text>
</comment>
<dbReference type="OrthoDB" id="10248398at2759"/>
<evidence type="ECO:0000259" key="3">
    <source>
        <dbReference type="Pfam" id="PF21057"/>
    </source>
</evidence>
<dbReference type="Pfam" id="PF21057">
    <property type="entry name" value="Hikeshi-like_C"/>
    <property type="match status" value="1"/>
</dbReference>
<evidence type="ECO:0000313" key="4">
    <source>
        <dbReference type="EMBL" id="POS84463.1"/>
    </source>
</evidence>
<gene>
    <name evidence="4" type="ORF">EPUL_001636</name>
</gene>
<dbReference type="PANTHER" id="PTHR12925:SF0">
    <property type="entry name" value="PROTEIN HIKESHI"/>
    <property type="match status" value="1"/>
</dbReference>
<organism evidence="4 5">
    <name type="scientific">Erysiphe pulchra</name>
    <dbReference type="NCBI Taxonomy" id="225359"/>
    <lineage>
        <taxon>Eukaryota</taxon>
        <taxon>Fungi</taxon>
        <taxon>Dikarya</taxon>
        <taxon>Ascomycota</taxon>
        <taxon>Pezizomycotina</taxon>
        <taxon>Leotiomycetes</taxon>
        <taxon>Erysiphales</taxon>
        <taxon>Erysiphaceae</taxon>
        <taxon>Erysiphe</taxon>
    </lineage>
</organism>
<sequence length="251" mass="26697">MEQPVIPQLFGIIPTGSPVIIIPTTIPSPTSFTYNIPIPIAPRKPFSHLTVFLLPGVTLPPSSAAAVYLALSHAPTEFRFLGAIGQNKESAVFKISGLAVGSQDLMTDAFSCSNVDGVAEIDMDAADEILESTTAATLSTSEIVIGISIEPAELVATQLAALQAISSEKPISSSTVVDATNQSAVIPIKNQSDTLLLAQKIIKDAFNFVSSYSSSGSVGEMVPLKIFEEWWKKFENKVKIDPSFLEKASID</sequence>
<dbReference type="Proteomes" id="UP000237438">
    <property type="component" value="Unassembled WGS sequence"/>
</dbReference>
<protein>
    <submittedName>
        <fullName evidence="4">Uncharacterized protein</fullName>
    </submittedName>
</protein>
<reference evidence="4 5" key="1">
    <citation type="submission" date="2017-10" db="EMBL/GenBank/DDBJ databases">
        <title>Development of genomic resources for the powdery mildew, Erysiphe pulchra.</title>
        <authorList>
            <person name="Wadl P.A."/>
            <person name="Mack B.M."/>
            <person name="Moore G."/>
            <person name="Beltz S.B."/>
        </authorList>
    </citation>
    <scope>NUCLEOTIDE SEQUENCE [LARGE SCALE GENOMIC DNA]</scope>
    <source>
        <strain evidence="4">Cflorida</strain>
    </source>
</reference>
<dbReference type="GO" id="GO:0061608">
    <property type="term" value="F:nuclear import signal receptor activity"/>
    <property type="evidence" value="ECO:0007669"/>
    <property type="project" value="TreeGrafter"/>
</dbReference>
<proteinExistence type="inferred from homology"/>
<evidence type="ECO:0000313" key="5">
    <source>
        <dbReference type="Proteomes" id="UP000237438"/>
    </source>
</evidence>
<accession>A0A2S4PR14</accession>
<dbReference type="GO" id="GO:0006606">
    <property type="term" value="P:protein import into nucleus"/>
    <property type="evidence" value="ECO:0007669"/>
    <property type="project" value="TreeGrafter"/>
</dbReference>
<dbReference type="Pfam" id="PF05603">
    <property type="entry name" value="Hikeshi-like_N"/>
    <property type="match status" value="1"/>
</dbReference>